<evidence type="ECO:0008006" key="4">
    <source>
        <dbReference type="Google" id="ProtNLM"/>
    </source>
</evidence>
<comment type="caution">
    <text evidence="2">The sequence shown here is derived from an EMBL/GenBank/DDBJ whole genome shotgun (WGS) entry which is preliminary data.</text>
</comment>
<dbReference type="RefSeq" id="WP_250827867.1">
    <property type="nucleotide sequence ID" value="NZ_JAMOIL010000017.1"/>
</dbReference>
<evidence type="ECO:0000313" key="2">
    <source>
        <dbReference type="EMBL" id="MCM0621438.1"/>
    </source>
</evidence>
<dbReference type="Proteomes" id="UP001139485">
    <property type="component" value="Unassembled WGS sequence"/>
</dbReference>
<reference evidence="2" key="1">
    <citation type="submission" date="2022-05" db="EMBL/GenBank/DDBJ databases">
        <authorList>
            <person name="Tuo L."/>
        </authorList>
    </citation>
    <scope>NUCLEOTIDE SEQUENCE</scope>
    <source>
        <strain evidence="2">BSK12Z-4</strain>
    </source>
</reference>
<feature type="region of interest" description="Disordered" evidence="1">
    <location>
        <begin position="1"/>
        <end position="25"/>
    </location>
</feature>
<dbReference type="EMBL" id="JAMOIL010000017">
    <property type="protein sequence ID" value="MCM0621438.1"/>
    <property type="molecule type" value="Genomic_DNA"/>
</dbReference>
<dbReference type="SUPFAM" id="SSF46689">
    <property type="entry name" value="Homeodomain-like"/>
    <property type="match status" value="1"/>
</dbReference>
<organism evidence="2 3">
    <name type="scientific">Nocardioides bruguierae</name>
    <dbReference type="NCBI Taxonomy" id="2945102"/>
    <lineage>
        <taxon>Bacteria</taxon>
        <taxon>Bacillati</taxon>
        <taxon>Actinomycetota</taxon>
        <taxon>Actinomycetes</taxon>
        <taxon>Propionibacteriales</taxon>
        <taxon>Nocardioidaceae</taxon>
        <taxon>Nocardioides</taxon>
    </lineage>
</organism>
<dbReference type="AlphaFoldDB" id="A0A9X2D8V4"/>
<proteinExistence type="predicted"/>
<keyword evidence="3" id="KW-1185">Reference proteome</keyword>
<evidence type="ECO:0000256" key="1">
    <source>
        <dbReference type="SAM" id="MobiDB-lite"/>
    </source>
</evidence>
<protein>
    <recommendedName>
        <fullName evidence="4">TetR/AcrR family transcriptional regulator</fullName>
    </recommendedName>
</protein>
<dbReference type="InterPro" id="IPR009057">
    <property type="entry name" value="Homeodomain-like_sf"/>
</dbReference>
<gene>
    <name evidence="2" type="ORF">M8330_14175</name>
</gene>
<accession>A0A9X2D8V4</accession>
<sequence>MSAQDDETTPGRAGRQAAARDEPRAARTREALITVLRRHLRAGGGPLSVAEVCRRAGIHRVTFYGHWPDLDAALDDAATTEVDALGVTPEAVLSAATTPVELARTYRAQLQAQLEEVRAHREVYRGLFRAGGLELRLQTSMRTRAEDAIAQLRRLGVDTGDSLDVAAGYLAAGAAASYRDWAFSDEQDVDLAAARITAQLPAWWPQA</sequence>
<dbReference type="Gene3D" id="1.10.357.10">
    <property type="entry name" value="Tetracycline Repressor, domain 2"/>
    <property type="match status" value="1"/>
</dbReference>
<evidence type="ECO:0000313" key="3">
    <source>
        <dbReference type="Proteomes" id="UP001139485"/>
    </source>
</evidence>
<name>A0A9X2D8V4_9ACTN</name>